<keyword evidence="10" id="KW-1185">Reference proteome</keyword>
<feature type="non-terminal residue" evidence="9">
    <location>
        <position position="289"/>
    </location>
</feature>
<dbReference type="EMBL" id="JANBOI010004151">
    <property type="protein sequence ID" value="KAJ1717958.1"/>
    <property type="molecule type" value="Genomic_DNA"/>
</dbReference>
<keyword evidence="6 7" id="KW-0482">Metalloprotease</keyword>
<dbReference type="InterPro" id="IPR024079">
    <property type="entry name" value="MetalloPept_cat_dom_sf"/>
</dbReference>
<dbReference type="GO" id="GO:0005758">
    <property type="term" value="C:mitochondrial intermembrane space"/>
    <property type="evidence" value="ECO:0007669"/>
    <property type="project" value="TreeGrafter"/>
</dbReference>
<protein>
    <submittedName>
        <fullName evidence="9">Metalloendopeptidase</fullName>
        <ecNumber evidence="9">3.4.24.37</ecNumber>
    </submittedName>
</protein>
<dbReference type="GO" id="GO:0046872">
    <property type="term" value="F:metal ion binding"/>
    <property type="evidence" value="ECO:0007669"/>
    <property type="project" value="UniProtKB-UniRule"/>
</dbReference>
<feature type="non-terminal residue" evidence="9">
    <location>
        <position position="1"/>
    </location>
</feature>
<evidence type="ECO:0000313" key="10">
    <source>
        <dbReference type="Proteomes" id="UP001143981"/>
    </source>
</evidence>
<evidence type="ECO:0000256" key="1">
    <source>
        <dbReference type="ARBA" id="ARBA00006040"/>
    </source>
</evidence>
<accession>A0A9W8CND7</accession>
<gene>
    <name evidence="9" type="primary">PRD1_14</name>
    <name evidence="9" type="ORF">LPJ61_007006</name>
</gene>
<dbReference type="PANTHER" id="PTHR11804">
    <property type="entry name" value="PROTEASE M3 THIMET OLIGOPEPTIDASE-RELATED"/>
    <property type="match status" value="1"/>
</dbReference>
<dbReference type="OrthoDB" id="534666at2759"/>
<reference evidence="9" key="1">
    <citation type="submission" date="2022-07" db="EMBL/GenBank/DDBJ databases">
        <title>Phylogenomic reconstructions and comparative analyses of Kickxellomycotina fungi.</title>
        <authorList>
            <person name="Reynolds N.K."/>
            <person name="Stajich J.E."/>
            <person name="Barry K."/>
            <person name="Grigoriev I.V."/>
            <person name="Crous P."/>
            <person name="Smith M.E."/>
        </authorList>
    </citation>
    <scope>NUCLEOTIDE SEQUENCE</scope>
    <source>
        <strain evidence="9">BCRC 34381</strain>
    </source>
</reference>
<dbReference type="Proteomes" id="UP001143981">
    <property type="component" value="Unassembled WGS sequence"/>
</dbReference>
<dbReference type="Pfam" id="PF01432">
    <property type="entry name" value="Peptidase_M3"/>
    <property type="match status" value="1"/>
</dbReference>
<keyword evidence="2 7" id="KW-0645">Protease</keyword>
<organism evidence="9 10">
    <name type="scientific">Coemansia biformis</name>
    <dbReference type="NCBI Taxonomy" id="1286918"/>
    <lineage>
        <taxon>Eukaryota</taxon>
        <taxon>Fungi</taxon>
        <taxon>Fungi incertae sedis</taxon>
        <taxon>Zoopagomycota</taxon>
        <taxon>Kickxellomycotina</taxon>
        <taxon>Kickxellomycetes</taxon>
        <taxon>Kickxellales</taxon>
        <taxon>Kickxellaceae</taxon>
        <taxon>Coemansia</taxon>
    </lineage>
</organism>
<evidence type="ECO:0000256" key="5">
    <source>
        <dbReference type="ARBA" id="ARBA00022833"/>
    </source>
</evidence>
<dbReference type="GO" id="GO:0004222">
    <property type="term" value="F:metalloendopeptidase activity"/>
    <property type="evidence" value="ECO:0007669"/>
    <property type="project" value="UniProtKB-EC"/>
</dbReference>
<dbReference type="Gene3D" id="1.10.1370.10">
    <property type="entry name" value="Neurolysin, domain 3"/>
    <property type="match status" value="1"/>
</dbReference>
<comment type="cofactor">
    <cofactor evidence="7">
        <name>Zn(2+)</name>
        <dbReference type="ChEBI" id="CHEBI:29105"/>
    </cofactor>
    <text evidence="7">Binds 1 zinc ion.</text>
</comment>
<dbReference type="GO" id="GO:0006518">
    <property type="term" value="P:peptide metabolic process"/>
    <property type="evidence" value="ECO:0007669"/>
    <property type="project" value="TreeGrafter"/>
</dbReference>
<dbReference type="InterPro" id="IPR024077">
    <property type="entry name" value="Neurolysin/TOP_dom2"/>
</dbReference>
<evidence type="ECO:0000256" key="2">
    <source>
        <dbReference type="ARBA" id="ARBA00022670"/>
    </source>
</evidence>
<keyword evidence="4 7" id="KW-0378">Hydrolase</keyword>
<comment type="similarity">
    <text evidence="1 7">Belongs to the peptidase M3 family.</text>
</comment>
<evidence type="ECO:0000256" key="7">
    <source>
        <dbReference type="RuleBase" id="RU003435"/>
    </source>
</evidence>
<dbReference type="Gene3D" id="3.40.390.10">
    <property type="entry name" value="Collagenase (Catalytic Domain)"/>
    <property type="match status" value="1"/>
</dbReference>
<dbReference type="SUPFAM" id="SSF55486">
    <property type="entry name" value="Metalloproteases ('zincins'), catalytic domain"/>
    <property type="match status" value="1"/>
</dbReference>
<keyword evidence="5 7" id="KW-0862">Zinc</keyword>
<evidence type="ECO:0000256" key="6">
    <source>
        <dbReference type="ARBA" id="ARBA00023049"/>
    </source>
</evidence>
<keyword evidence="3 7" id="KW-0479">Metal-binding</keyword>
<evidence type="ECO:0000256" key="3">
    <source>
        <dbReference type="ARBA" id="ARBA00022723"/>
    </source>
</evidence>
<dbReference type="GO" id="GO:0006508">
    <property type="term" value="P:proteolysis"/>
    <property type="evidence" value="ECO:0007669"/>
    <property type="project" value="UniProtKB-KW"/>
</dbReference>
<dbReference type="AlphaFoldDB" id="A0A9W8CND7"/>
<dbReference type="InterPro" id="IPR045090">
    <property type="entry name" value="Pept_M3A_M3B"/>
</dbReference>
<evidence type="ECO:0000256" key="4">
    <source>
        <dbReference type="ARBA" id="ARBA00022801"/>
    </source>
</evidence>
<evidence type="ECO:0000313" key="9">
    <source>
        <dbReference type="EMBL" id="KAJ1717958.1"/>
    </source>
</evidence>
<proteinExistence type="inferred from homology"/>
<sequence>ELAELEALKRADVESAGEAYSGFYAWDRSYYKRLLDQQEHKLDEAEIRQYFPLVQVTRGILDIFQAMLGLRVVQVDSPPVWHPDVTMYEVWEAAEKDVFVGHIYLDLFPRKGKYNHAAMGQLRSGYEREDGTREYPVAAMMANFPKPTLAVPSLLTHRNVVTLMHELGHVFHGLCAHTKWSSFHGTRVVADFIEAPSQMLENWAWEPEALRKFAVHHETGAPMPEDLVAKIAASKSKGLAGDILRKVFYGTYDLAIHNTVDGHIDVLQTYNDMQSNITMIGNGDAETCK</sequence>
<feature type="domain" description="Peptidase M3A/M3B catalytic" evidence="8">
    <location>
        <begin position="4"/>
        <end position="278"/>
    </location>
</feature>
<dbReference type="EC" id="3.4.24.37" evidence="9"/>
<name>A0A9W8CND7_9FUNG</name>
<dbReference type="InterPro" id="IPR001567">
    <property type="entry name" value="Pept_M3A_M3B_dom"/>
</dbReference>
<evidence type="ECO:0000259" key="8">
    <source>
        <dbReference type="Pfam" id="PF01432"/>
    </source>
</evidence>
<dbReference type="PANTHER" id="PTHR11804:SF84">
    <property type="entry name" value="SACCHAROLYSIN"/>
    <property type="match status" value="1"/>
</dbReference>
<comment type="caution">
    <text evidence="9">The sequence shown here is derived from an EMBL/GenBank/DDBJ whole genome shotgun (WGS) entry which is preliminary data.</text>
</comment>